<evidence type="ECO:0000313" key="1">
    <source>
        <dbReference type="EMBL" id="GAA0291698.1"/>
    </source>
</evidence>
<dbReference type="EMBL" id="BAAABL010000018">
    <property type="protein sequence ID" value="GAA0291698.1"/>
    <property type="molecule type" value="Genomic_DNA"/>
</dbReference>
<reference evidence="1 2" key="1">
    <citation type="journal article" date="2019" name="Int. J. Syst. Evol. Microbiol.">
        <title>The Global Catalogue of Microorganisms (GCM) 10K type strain sequencing project: providing services to taxonomists for standard genome sequencing and annotation.</title>
        <authorList>
            <consortium name="The Broad Institute Genomics Platform"/>
            <consortium name="The Broad Institute Genome Sequencing Center for Infectious Disease"/>
            <person name="Wu L."/>
            <person name="Ma J."/>
        </authorList>
    </citation>
    <scope>NUCLEOTIDE SEQUENCE [LARGE SCALE GENOMIC DNA]</scope>
    <source>
        <strain evidence="1 2">JCM 16330</strain>
    </source>
</reference>
<keyword evidence="2" id="KW-1185">Reference proteome</keyword>
<gene>
    <name evidence="1" type="ORF">GCM10009066_02750</name>
</gene>
<dbReference type="AlphaFoldDB" id="A0AAV3S4F7"/>
<protein>
    <submittedName>
        <fullName evidence="1">Uncharacterized protein</fullName>
    </submittedName>
</protein>
<organism evidence="1 2">
    <name type="scientific">Halarchaeum salinum</name>
    <dbReference type="NCBI Taxonomy" id="489912"/>
    <lineage>
        <taxon>Archaea</taxon>
        <taxon>Methanobacteriati</taxon>
        <taxon>Methanobacteriota</taxon>
        <taxon>Stenosarchaea group</taxon>
        <taxon>Halobacteria</taxon>
        <taxon>Halobacteriales</taxon>
        <taxon>Halobacteriaceae</taxon>
    </lineage>
</organism>
<dbReference type="Proteomes" id="UP001500837">
    <property type="component" value="Unassembled WGS sequence"/>
</dbReference>
<dbReference type="RefSeq" id="WP_211313508.1">
    <property type="nucleotide sequence ID" value="NZ_BAAABL010000018.1"/>
</dbReference>
<name>A0AAV3S4F7_9EURY</name>
<comment type="caution">
    <text evidence="1">The sequence shown here is derived from an EMBL/GenBank/DDBJ whole genome shotgun (WGS) entry which is preliminary data.</text>
</comment>
<accession>A0AAV3S4F7</accession>
<sequence>MSSKSETEMSPPLNVAFWSRWNAGQQDDESVYIDALRTHNDPLARAKALWDWKDLSRGVDVDAVVDAVSTEELYELVGQPPSEAVAVLGEKLVGGGALANPTVVTPAFLLHVTASGLNEYSTRFPLFDVRCWVAYVYLAGRRTGDEPLPGSATQSAPRFGAFSEFFQETIPQDVPGRVYEHALFRFGAYIAALPSTTVANVDEHLLALEDAVCKSYESEGYAIIR</sequence>
<evidence type="ECO:0000313" key="2">
    <source>
        <dbReference type="Proteomes" id="UP001500837"/>
    </source>
</evidence>
<proteinExistence type="predicted"/>